<keyword evidence="2" id="KW-1133">Transmembrane helix</keyword>
<keyword evidence="4" id="KW-1185">Reference proteome</keyword>
<dbReference type="Proteomes" id="UP001316803">
    <property type="component" value="Unassembled WGS sequence"/>
</dbReference>
<dbReference type="EMBL" id="JAKLMC020000029">
    <property type="protein sequence ID" value="KAK5950110.1"/>
    <property type="molecule type" value="Genomic_DNA"/>
</dbReference>
<proteinExistence type="predicted"/>
<reference evidence="3 4" key="1">
    <citation type="submission" date="2022-12" db="EMBL/GenBank/DDBJ databases">
        <title>Genomic features and morphological characterization of a novel Knufia sp. strain isolated from spacecraft assembly facility.</title>
        <authorList>
            <person name="Teixeira M."/>
            <person name="Chander A.M."/>
            <person name="Stajich J.E."/>
            <person name="Venkateswaran K."/>
        </authorList>
    </citation>
    <scope>NUCLEOTIDE SEQUENCE [LARGE SCALE GENOMIC DNA]</scope>
    <source>
        <strain evidence="3 4">FJI-L2-BK-P2</strain>
    </source>
</reference>
<feature type="region of interest" description="Disordered" evidence="1">
    <location>
        <begin position="148"/>
        <end position="172"/>
    </location>
</feature>
<keyword evidence="2" id="KW-0472">Membrane</keyword>
<sequence>MESLPTRSTPHWVEPTHLNTLITRVSAVEPTHLNTLVTRVSTANPTPTHLNTLITRVSARAPPPPYLLTYHRHHTSISTPTTFRTATSIQWTSTPTSRSSPTTFPSTNNILPNGYIIALIIAAILLLFSGIAALCVLCFRGRRRRSKPVSSNSIAMTPRPTPSELENQQSPVAPRKVGGYSYNPAFNTRDLCWRCMKEGCGGEVCPRHSGDVFGDGSIRTPERVDSMRAKVYRKLGRVGTGESSSGSGSGSGTRSVRRHQSMTTRAAWMKGF</sequence>
<keyword evidence="2" id="KW-0812">Transmembrane</keyword>
<evidence type="ECO:0000256" key="2">
    <source>
        <dbReference type="SAM" id="Phobius"/>
    </source>
</evidence>
<organism evidence="3 4">
    <name type="scientific">Knufia fluminis</name>
    <dbReference type="NCBI Taxonomy" id="191047"/>
    <lineage>
        <taxon>Eukaryota</taxon>
        <taxon>Fungi</taxon>
        <taxon>Dikarya</taxon>
        <taxon>Ascomycota</taxon>
        <taxon>Pezizomycotina</taxon>
        <taxon>Eurotiomycetes</taxon>
        <taxon>Chaetothyriomycetidae</taxon>
        <taxon>Chaetothyriales</taxon>
        <taxon>Trichomeriaceae</taxon>
        <taxon>Knufia</taxon>
    </lineage>
</organism>
<dbReference type="AlphaFoldDB" id="A0AAN8EBI2"/>
<accession>A0AAN8EBI2</accession>
<comment type="caution">
    <text evidence="3">The sequence shown here is derived from an EMBL/GenBank/DDBJ whole genome shotgun (WGS) entry which is preliminary data.</text>
</comment>
<evidence type="ECO:0000313" key="4">
    <source>
        <dbReference type="Proteomes" id="UP001316803"/>
    </source>
</evidence>
<feature type="transmembrane region" description="Helical" evidence="2">
    <location>
        <begin position="115"/>
        <end position="139"/>
    </location>
</feature>
<gene>
    <name evidence="3" type="ORF">OHC33_008825</name>
</gene>
<feature type="region of interest" description="Disordered" evidence="1">
    <location>
        <begin position="236"/>
        <end position="272"/>
    </location>
</feature>
<evidence type="ECO:0000313" key="3">
    <source>
        <dbReference type="EMBL" id="KAK5950110.1"/>
    </source>
</evidence>
<protein>
    <submittedName>
        <fullName evidence="3">Uncharacterized protein</fullName>
    </submittedName>
</protein>
<name>A0AAN8EBI2_9EURO</name>
<evidence type="ECO:0000256" key="1">
    <source>
        <dbReference type="SAM" id="MobiDB-lite"/>
    </source>
</evidence>